<comment type="caution">
    <text evidence="2">The sequence shown here is derived from an EMBL/GenBank/DDBJ whole genome shotgun (WGS) entry which is preliminary data.</text>
</comment>
<evidence type="ECO:0000256" key="1">
    <source>
        <dbReference type="SAM" id="MobiDB-lite"/>
    </source>
</evidence>
<organism evidence="2 3">
    <name type="scientific">Phlyctema vagabunda</name>
    <dbReference type="NCBI Taxonomy" id="108571"/>
    <lineage>
        <taxon>Eukaryota</taxon>
        <taxon>Fungi</taxon>
        <taxon>Dikarya</taxon>
        <taxon>Ascomycota</taxon>
        <taxon>Pezizomycotina</taxon>
        <taxon>Leotiomycetes</taxon>
        <taxon>Helotiales</taxon>
        <taxon>Dermateaceae</taxon>
        <taxon>Phlyctema</taxon>
    </lineage>
</organism>
<name>A0ABR4PF04_9HELO</name>
<feature type="region of interest" description="Disordered" evidence="1">
    <location>
        <begin position="760"/>
        <end position="781"/>
    </location>
</feature>
<feature type="compositionally biased region" description="Acidic residues" evidence="1">
    <location>
        <begin position="9"/>
        <end position="19"/>
    </location>
</feature>
<dbReference type="PANTHER" id="PTHR28122:SF1">
    <property type="entry name" value="E3 UBIQUITIN-PROTEIN LIGASE SUBSTRATE RECEPTOR MMS22"/>
    <property type="match status" value="1"/>
</dbReference>
<protein>
    <submittedName>
        <fullName evidence="2">Mus7/MMS22 family protein</fullName>
    </submittedName>
</protein>
<dbReference type="EMBL" id="JBFCZG010000005">
    <property type="protein sequence ID" value="KAL3421900.1"/>
    <property type="molecule type" value="Genomic_DNA"/>
</dbReference>
<feature type="region of interest" description="Disordered" evidence="1">
    <location>
        <begin position="477"/>
        <end position="503"/>
    </location>
</feature>
<feature type="compositionally biased region" description="Polar residues" evidence="1">
    <location>
        <begin position="606"/>
        <end position="616"/>
    </location>
</feature>
<proteinExistence type="predicted"/>
<feature type="region of interest" description="Disordered" evidence="1">
    <location>
        <begin position="338"/>
        <end position="448"/>
    </location>
</feature>
<accession>A0ABR4PF04</accession>
<feature type="compositionally biased region" description="Polar residues" evidence="1">
    <location>
        <begin position="427"/>
        <end position="446"/>
    </location>
</feature>
<feature type="compositionally biased region" description="Basic residues" evidence="1">
    <location>
        <begin position="369"/>
        <end position="380"/>
    </location>
</feature>
<feature type="compositionally biased region" description="Polar residues" evidence="1">
    <location>
        <begin position="381"/>
        <end position="396"/>
    </location>
</feature>
<dbReference type="InterPro" id="IPR019021">
    <property type="entry name" value="Mms22"/>
</dbReference>
<feature type="region of interest" description="Disordered" evidence="1">
    <location>
        <begin position="577"/>
        <end position="678"/>
    </location>
</feature>
<feature type="region of interest" description="Disordered" evidence="1">
    <location>
        <begin position="1"/>
        <end position="84"/>
    </location>
</feature>
<feature type="region of interest" description="Disordered" evidence="1">
    <location>
        <begin position="922"/>
        <end position="949"/>
    </location>
</feature>
<feature type="compositionally biased region" description="Acidic residues" evidence="1">
    <location>
        <begin position="342"/>
        <end position="351"/>
    </location>
</feature>
<evidence type="ECO:0000313" key="2">
    <source>
        <dbReference type="EMBL" id="KAL3421900.1"/>
    </source>
</evidence>
<dbReference type="PANTHER" id="PTHR28122">
    <property type="entry name" value="E3 UBIQUITIN-PROTEIN LIGASE SUBSTRATE RECEPTOR MMS22"/>
    <property type="match status" value="1"/>
</dbReference>
<feature type="compositionally biased region" description="Basic residues" evidence="1">
    <location>
        <begin position="937"/>
        <end position="947"/>
    </location>
</feature>
<gene>
    <name evidence="2" type="ORF">PVAG01_06056</name>
</gene>
<sequence length="2304" mass="261768">MATWKENGEVPDSDEDDISDSQSVASTVEPEVEVEPPPARLLEIEVDEDLENQVLGEESFSKAPDDRSVEENNDKPKTYIGANPASSCSHVQDVVSLVGLENPVSDIPNGIENVYHREHFSVTPQPSFNVPVEPEEHVIERKSKVQTQDNNATVTFETRDEFPSVEEISRSYIRLSPKPDRHPPSLTELPSAALFNDALLESASTREAQVVNEVRPSNSRLERIFIENQLENRRRNLRERKAIQMHPYLVEQQKYRQTLKSRGITPMRIENTSFEGAPKRAEQASQNSDTQDDLFQSSATQEDVEFNKLDSSEARRRDSESVTSSILDDLLDNIEQGRADDVEVSNDDDADGLPSIAELIQRNDLGNRSRMRTYSTKRSKSGLSNSRIQPPIAQTSRNRRYDPFDLPNSPPVTSSPRPHSTMKKNWRSNSPTSTFSSKEPTPSLASPSKLEFQHPAEMPTPAMSVSKLASKHNILQIDSDSDNDPFAVLPVEESDQSSSSDEATEIRKVGRRLGGVLPASHLRLVQQQHATPKPHNIRIASNVSSPTFVPIKRPQPAPGFLASMFSDDESDIQLDTAISHGNRSSVRQDVGSAEEDDRIDAMLPSRSRQTKLPSSNARKRKRTSSTSIFGKGRDSTRQTSLARLIGKTHKVTRTQGRQTAKRLKHSRQQLATTEQDEARRNVPRLGILDVTNLNDSTVETRPDFIRIAARTARKRKDQGRQSPSRKFIRLANREDTLATQNTLNQWKAGAIGPRQLDRHRQAQERSITSHLSETAHQHTPNSLPIKSLWARPSVQRREQRPLLVTSRAKQVPIDAFLTSDDRHAQNTVESYSTAQIHHPVHRRSHLPRQEMPLARPAQLESTVLDYQYQHPVAAFKKSKKALDALYRSRKKNPVRQANVQLTRFLADDDDVASMVDSLPQADHLLHSTAKSSDGLRRSRPHPKKNKPTRLDADAAIYRQPSEPLILDYFFSRPAETLHHDGKLVGLAAMGTKYPTHFDILPMQSGVYFHESTFIGSGRLSIAIKFIEAASLQAARSNFSFRLADTDFSWGAWDEKVSSEMGICFDWLIEYLRTTASIDTVSRSVDVTYVITCIVDYTQHHLSFTNCLGEENFVVRMVEILQDVYARIQSPSNDSQYCVEPMIQFLVRVLVFALQILKISRKQDTRFNLTCQVEEQLKNFGRLAAHYMVIFGLDNLRRIYDDLQYLSVRERGIRDNHHIIQAWVVFWKVFNTAKIVKSSFWEIVYAQLPQVDLDSVSDASIMEKIWYSIFTLLPLAEFNDAGVVNPLARFGTPGGNWILPQRLLKRVFNLYTLNPRQPPGFNDYSKALLGRCHYLICEWGWWGCSGLIGTIFDFFAAQKLAHLRNEEAYKSPHFLEELHLQPSLDTDPDDRCFHVFLKIVALVIQHMCQVEDLKGIRNLVARLLPNHDRQYPKEQAIHHRELASLRNHHDLLCTLYWAAPADLRPSVVLLQNLVVSDESHKEACMINLQAWLNIARFVLVSTPDPMLPEAYEPLAVWQSKQFSKILTQYDETETDIRKQVEQLPPQSKKVFTESELQATIKTNRQTTLSTVEAFMNSFQKLFDSLPHSPSLAQVTAPANLETFASLFNTRTSPFTGGWDTAVISIGVEFVEKYLFYLAKVDPETRRSEITCTSDEDSQDFGSIDVDAYDFELLGVTPIRSVIVPAVRNAIRQALYSAGQAALEPGTPQHTAMTQLTRVWGLLVSLLIQKESAQPADFLIGGQNTLFDNRHLVPPSVERHVLIAADQWPLFLGTIVKNTRSLFPDITQRSTTSNRIRIFNLGMEWMMSLALPEGEQHHKHVLTVALHELDFFLLQGLPEPPVDIATIDRDSDFDFLCLRTAIDNMNKLLVDSQRRILTHNKRSLQEVKEEFAYILRKMMQAMESKLKQTANLSSPTHQKYVKFVQKVAQRIRSHAKDILPLPDFFVHSSVYFWPDQSDPTYQLASLRAYTIRLSKGETGATWETFHYIYNAFKIALLQGDLISYTRNLRKAARAWPFFCFMIDNMIPAAIEVAFKEKYPLHAVSWTLCAAILPVIRQSPISNNPFDYYIEGSRYIDDEANADHAYQSGLHIIRLIMKGLSSYTASRDRQPLVPNTKGVISLVCQLGDCLIPSMVNYLADFPEKNDSVIDSFSSYMSNARDWIEDHSLAYSTTGDFTTPNSIDLEPFIKVISSDMMQWIVEGYQYDAGEEVHHVDFGELVVKIPNHGTLKEIDLTTPLQDLPAFYDVLQNANHLTVGEYRFTSKLVPVLDQAMDINENDIDMFNERKQRFRYRETSRTRVLMALANF</sequence>
<feature type="compositionally biased region" description="Basic and acidic residues" evidence="1">
    <location>
        <begin position="305"/>
        <end position="320"/>
    </location>
</feature>
<feature type="compositionally biased region" description="Polar residues" evidence="1">
    <location>
        <begin position="764"/>
        <end position="781"/>
    </location>
</feature>
<evidence type="ECO:0000313" key="3">
    <source>
        <dbReference type="Proteomes" id="UP001629113"/>
    </source>
</evidence>
<reference evidence="2 3" key="1">
    <citation type="submission" date="2024-06" db="EMBL/GenBank/DDBJ databases">
        <title>Complete genome of Phlyctema vagabunda strain 19-DSS-EL-015.</title>
        <authorList>
            <person name="Fiorenzani C."/>
        </authorList>
    </citation>
    <scope>NUCLEOTIDE SEQUENCE [LARGE SCALE GENOMIC DNA]</scope>
    <source>
        <strain evidence="2 3">19-DSS-EL-015</strain>
    </source>
</reference>
<feature type="region of interest" description="Disordered" evidence="1">
    <location>
        <begin position="259"/>
        <end position="324"/>
    </location>
</feature>
<feature type="compositionally biased region" description="Basic and acidic residues" evidence="1">
    <location>
        <begin position="59"/>
        <end position="77"/>
    </location>
</feature>
<dbReference type="Pfam" id="PF09462">
    <property type="entry name" value="Mus7"/>
    <property type="match status" value="1"/>
</dbReference>
<feature type="compositionally biased region" description="Polar residues" evidence="1">
    <location>
        <begin position="283"/>
        <end position="301"/>
    </location>
</feature>
<keyword evidence="3" id="KW-1185">Reference proteome</keyword>
<dbReference type="Proteomes" id="UP001629113">
    <property type="component" value="Unassembled WGS sequence"/>
</dbReference>